<feature type="domain" description="Retrotransposon hot spot protein N-terminal" evidence="1">
    <location>
        <begin position="16"/>
        <end position="138"/>
    </location>
</feature>
<keyword evidence="3" id="KW-1185">Reference proteome</keyword>
<protein>
    <recommendedName>
        <fullName evidence="1">Retrotransposon hot spot protein N-terminal domain-containing protein</fullName>
    </recommendedName>
</protein>
<comment type="caution">
    <text evidence="2">The sequence shown here is derived from an EMBL/GenBank/DDBJ whole genome shotgun (WGS) entry which is preliminary data.</text>
</comment>
<dbReference type="AlphaFoldDB" id="F9W9J2"/>
<dbReference type="InterPro" id="IPR046835">
    <property type="entry name" value="RHS_N"/>
</dbReference>
<evidence type="ECO:0000259" key="1">
    <source>
        <dbReference type="Pfam" id="PF20445"/>
    </source>
</evidence>
<dbReference type="Pfam" id="PF20445">
    <property type="entry name" value="RHS_N"/>
    <property type="match status" value="1"/>
</dbReference>
<accession>F9W9J2</accession>
<dbReference type="EMBL" id="CAEQ01001319">
    <property type="protein sequence ID" value="CCD13894.1"/>
    <property type="molecule type" value="Genomic_DNA"/>
</dbReference>
<gene>
    <name evidence="2" type="ORF">TCIL3000_0_45840</name>
</gene>
<reference evidence="3" key="1">
    <citation type="submission" date="2011-07" db="EMBL/GenBank/DDBJ databases">
        <title>Divergent evolution of antigenic variation in African trypanosomes.</title>
        <authorList>
            <person name="Jackson A.P."/>
            <person name="Berry A."/>
            <person name="Allison H.C."/>
            <person name="Burton P."/>
            <person name="Anderson J."/>
            <person name="Aslett M."/>
            <person name="Brown R."/>
            <person name="Corton N."/>
            <person name="Harris D."/>
            <person name="Hauser H."/>
            <person name="Gamble J."/>
            <person name="Gilderthorp R."/>
            <person name="McQuillan J."/>
            <person name="Quail M.A."/>
            <person name="Sanders M."/>
            <person name="Van Tonder A."/>
            <person name="Ginger M.L."/>
            <person name="Donelson J.E."/>
            <person name="Field M.C."/>
            <person name="Barry J.D."/>
            <person name="Berriman M."/>
            <person name="Hertz-Fowler C."/>
        </authorList>
    </citation>
    <scope>NUCLEOTIDE SEQUENCE [LARGE SCALE GENOMIC DNA]</scope>
    <source>
        <strain evidence="3">IL3000</strain>
    </source>
</reference>
<proteinExistence type="predicted"/>
<evidence type="ECO:0000313" key="2">
    <source>
        <dbReference type="EMBL" id="CCD13894.1"/>
    </source>
</evidence>
<evidence type="ECO:0000313" key="3">
    <source>
        <dbReference type="Proteomes" id="UP000000702"/>
    </source>
</evidence>
<name>F9W9J2_TRYCI</name>
<dbReference type="Proteomes" id="UP000000702">
    <property type="component" value="Unassembled WGS sequence"/>
</dbReference>
<reference evidence="2 3" key="2">
    <citation type="journal article" date="2012" name="Proc. Natl. Acad. Sci. U.S.A.">
        <title>Antigenic diversity is generated by distinct evolutionary mechanisms in African trypanosome species.</title>
        <authorList>
            <person name="Jackson A.P."/>
            <person name="Berry A."/>
            <person name="Aslett M."/>
            <person name="Allison H.C."/>
            <person name="Burton P."/>
            <person name="Vavrova-Anderson J."/>
            <person name="Brown R."/>
            <person name="Browne H."/>
            <person name="Corton N."/>
            <person name="Hauser H."/>
            <person name="Gamble J."/>
            <person name="Gilderthorp R."/>
            <person name="Marcello L."/>
            <person name="McQuillan J."/>
            <person name="Otto T.D."/>
            <person name="Quail M.A."/>
            <person name="Sanders M.J."/>
            <person name="van Tonder A."/>
            <person name="Ginger M.L."/>
            <person name="Field M.C."/>
            <person name="Barry J.D."/>
            <person name="Hertz-Fowler C."/>
            <person name="Berriman M."/>
        </authorList>
    </citation>
    <scope>NUCLEOTIDE SEQUENCE [LARGE SCALE GENOMIC DNA]</scope>
    <source>
        <strain evidence="2 3">IL3000</strain>
    </source>
</reference>
<sequence length="138" mass="15453">MRIGKAHSVEVIDGVYDSVFNAKWSYVVRSSESDNMWLEMGVLNVKDGVQPHLWSEAQADVPYDPEEPWEGDVAPGVCGKLVLAVLSTWEGWPYILFSAGEIQDKGAVTLAVYNAACDAYIRKEDLRVWYIVKKGLDE</sequence>
<organism evidence="2 3">
    <name type="scientific">Trypanosoma congolense (strain IL3000)</name>
    <dbReference type="NCBI Taxonomy" id="1068625"/>
    <lineage>
        <taxon>Eukaryota</taxon>
        <taxon>Discoba</taxon>
        <taxon>Euglenozoa</taxon>
        <taxon>Kinetoplastea</taxon>
        <taxon>Metakinetoplastina</taxon>
        <taxon>Trypanosomatida</taxon>
        <taxon>Trypanosomatidae</taxon>
        <taxon>Trypanosoma</taxon>
        <taxon>Nannomonas</taxon>
    </lineage>
</organism>